<proteinExistence type="predicted"/>
<keyword evidence="1" id="KW-0472">Membrane</keyword>
<organism evidence="2 3">
    <name type="scientific">Helicostylum pulchrum</name>
    <dbReference type="NCBI Taxonomy" id="562976"/>
    <lineage>
        <taxon>Eukaryota</taxon>
        <taxon>Fungi</taxon>
        <taxon>Fungi incertae sedis</taxon>
        <taxon>Mucoromycota</taxon>
        <taxon>Mucoromycotina</taxon>
        <taxon>Mucoromycetes</taxon>
        <taxon>Mucorales</taxon>
        <taxon>Mucorineae</taxon>
        <taxon>Mucoraceae</taxon>
        <taxon>Helicostylum</taxon>
    </lineage>
</organism>
<dbReference type="EMBL" id="BAABUJ010000022">
    <property type="protein sequence ID" value="GAA5802238.1"/>
    <property type="molecule type" value="Genomic_DNA"/>
</dbReference>
<feature type="transmembrane region" description="Helical" evidence="1">
    <location>
        <begin position="34"/>
        <end position="58"/>
    </location>
</feature>
<evidence type="ECO:0000313" key="3">
    <source>
        <dbReference type="Proteomes" id="UP001476247"/>
    </source>
</evidence>
<name>A0ABP9Y6L0_9FUNG</name>
<keyword evidence="1" id="KW-0812">Transmembrane</keyword>
<feature type="transmembrane region" description="Helical" evidence="1">
    <location>
        <begin position="91"/>
        <end position="109"/>
    </location>
</feature>
<sequence>MGFPSFIKKTPGTTFPWEKNEWYRKHGYNLPFDTYLILQWTCLFILDITFFCFLTHFLTVYDNVETPVLLDFENLQLTLLQIEKKAYINPYTTWSCLLMAIFTTLVKLLSVTTSMIDTEDPEVAEKRGQTSRSPTYIRRYGAPVIDSYSGISILNLTTIQYLNLPVRNSEHSIFDSDDSDDDFYYSDSEDSDINQSTVRKRSLRVHPRWFGYPLYRKMALKTRRTWISLMRVFFPNYKYRPLNATKNNGCCIPGGRGHVLPTRSRRKHAKRDDRFRTRDDVNMEEFLATRTLRPVMTADGEDEPDYDDDMGLDFTGLDVDDVEDDVVGAKKVETKPRISKAARLLDLPEEEALIQMQQQQRLGTIELKEESALYKL</sequence>
<reference evidence="2 3" key="1">
    <citation type="submission" date="2024-04" db="EMBL/GenBank/DDBJ databases">
        <title>genome sequences of Mucor flavus KT1a and Helicostylum pulchrum KT1b strains isolation_sourced from the surface of a dry-aged beef.</title>
        <authorList>
            <person name="Toyotome T."/>
            <person name="Hosono M."/>
            <person name="Torimaru M."/>
            <person name="Fukuda K."/>
            <person name="Mikami N."/>
        </authorList>
    </citation>
    <scope>NUCLEOTIDE SEQUENCE [LARGE SCALE GENOMIC DNA]</scope>
    <source>
        <strain evidence="2 3">KT1b</strain>
    </source>
</reference>
<dbReference type="Proteomes" id="UP001476247">
    <property type="component" value="Unassembled WGS sequence"/>
</dbReference>
<protein>
    <submittedName>
        <fullName evidence="2">Uncharacterized protein</fullName>
    </submittedName>
</protein>
<accession>A0ABP9Y6L0</accession>
<keyword evidence="3" id="KW-1185">Reference proteome</keyword>
<keyword evidence="1" id="KW-1133">Transmembrane helix</keyword>
<evidence type="ECO:0000256" key="1">
    <source>
        <dbReference type="SAM" id="Phobius"/>
    </source>
</evidence>
<comment type="caution">
    <text evidence="2">The sequence shown here is derived from an EMBL/GenBank/DDBJ whole genome shotgun (WGS) entry which is preliminary data.</text>
</comment>
<gene>
    <name evidence="2" type="ORF">HPULCUR_007701</name>
</gene>
<evidence type="ECO:0000313" key="2">
    <source>
        <dbReference type="EMBL" id="GAA5802238.1"/>
    </source>
</evidence>